<evidence type="ECO:0000313" key="7">
    <source>
        <dbReference type="EMBL" id="QGM93585.1"/>
    </source>
</evidence>
<feature type="transmembrane region" description="Helical" evidence="6">
    <location>
        <begin position="25"/>
        <end position="41"/>
    </location>
</feature>
<evidence type="ECO:0000256" key="6">
    <source>
        <dbReference type="SAM" id="Phobius"/>
    </source>
</evidence>
<keyword evidence="3 6" id="KW-0812">Transmembrane</keyword>
<feature type="transmembrane region" description="Helical" evidence="6">
    <location>
        <begin position="47"/>
        <end position="65"/>
    </location>
</feature>
<evidence type="ECO:0000256" key="3">
    <source>
        <dbReference type="ARBA" id="ARBA00022692"/>
    </source>
</evidence>
<evidence type="ECO:0000313" key="8">
    <source>
        <dbReference type="Proteomes" id="UP000424673"/>
    </source>
</evidence>
<feature type="transmembrane region" description="Helical" evidence="6">
    <location>
        <begin position="250"/>
        <end position="269"/>
    </location>
</feature>
<name>A0ABX6EHH1_9HYPH</name>
<feature type="transmembrane region" description="Helical" evidence="6">
    <location>
        <begin position="77"/>
        <end position="99"/>
    </location>
</feature>
<keyword evidence="5 6" id="KW-0472">Membrane</keyword>
<dbReference type="Pfam" id="PF01594">
    <property type="entry name" value="AI-2E_transport"/>
    <property type="match status" value="1"/>
</dbReference>
<reference evidence="8" key="1">
    <citation type="submission" date="2019-09" db="EMBL/GenBank/DDBJ databases">
        <title>Isolation and complete genome sequencing of Methylocystis species.</title>
        <authorList>
            <person name="Rumah B.L."/>
            <person name="Stead C.E."/>
            <person name="Stevens B.C."/>
            <person name="Minton N.P."/>
            <person name="Grosse-Honebrink A."/>
            <person name="Zhang Y."/>
        </authorList>
    </citation>
    <scope>NUCLEOTIDE SEQUENCE [LARGE SCALE GENOMIC DNA]</scope>
    <source>
        <strain evidence="8">BRCS1</strain>
    </source>
</reference>
<keyword evidence="8" id="KW-1185">Reference proteome</keyword>
<keyword evidence="4 6" id="KW-1133">Transmembrane helix</keyword>
<evidence type="ECO:0000256" key="1">
    <source>
        <dbReference type="ARBA" id="ARBA00004141"/>
    </source>
</evidence>
<feature type="transmembrane region" description="Helical" evidence="6">
    <location>
        <begin position="153"/>
        <end position="176"/>
    </location>
</feature>
<evidence type="ECO:0000256" key="5">
    <source>
        <dbReference type="ARBA" id="ARBA00023136"/>
    </source>
</evidence>
<dbReference type="PANTHER" id="PTHR21716">
    <property type="entry name" value="TRANSMEMBRANE PROTEIN"/>
    <property type="match status" value="1"/>
</dbReference>
<dbReference type="Proteomes" id="UP000424673">
    <property type="component" value="Chromosome"/>
</dbReference>
<feature type="transmembrane region" description="Helical" evidence="6">
    <location>
        <begin position="315"/>
        <end position="338"/>
    </location>
</feature>
<evidence type="ECO:0000256" key="4">
    <source>
        <dbReference type="ARBA" id="ARBA00022989"/>
    </source>
</evidence>
<gene>
    <name evidence="7" type="ORF">F7D13_05855</name>
</gene>
<feature type="transmembrane region" description="Helical" evidence="6">
    <location>
        <begin position="212"/>
        <end position="230"/>
    </location>
</feature>
<proteinExistence type="inferred from homology"/>
<dbReference type="PANTHER" id="PTHR21716:SF64">
    <property type="entry name" value="AI-2 TRANSPORT PROTEIN TQSA"/>
    <property type="match status" value="1"/>
</dbReference>
<organism evidence="7 8">
    <name type="scientific">Methylocystis rosea</name>
    <dbReference type="NCBI Taxonomy" id="173366"/>
    <lineage>
        <taxon>Bacteria</taxon>
        <taxon>Pseudomonadati</taxon>
        <taxon>Pseudomonadota</taxon>
        <taxon>Alphaproteobacteria</taxon>
        <taxon>Hyphomicrobiales</taxon>
        <taxon>Methylocystaceae</taxon>
        <taxon>Methylocystis</taxon>
    </lineage>
</organism>
<feature type="transmembrane region" description="Helical" evidence="6">
    <location>
        <begin position="276"/>
        <end position="295"/>
    </location>
</feature>
<dbReference type="EMBL" id="CP044328">
    <property type="protein sequence ID" value="QGM93585.1"/>
    <property type="molecule type" value="Genomic_DNA"/>
</dbReference>
<comment type="subcellular location">
    <subcellularLocation>
        <location evidence="1">Membrane</location>
        <topology evidence="1">Multi-pass membrane protein</topology>
    </subcellularLocation>
</comment>
<dbReference type="InterPro" id="IPR002549">
    <property type="entry name" value="AI-2E-like"/>
</dbReference>
<accession>A0ABX6EHH1</accession>
<reference evidence="7 8" key="2">
    <citation type="journal article" date="2021" name="AMB Express">
        <title>Isolation and characterisation of Methylocystis spp. for poly-3-hydroxybutyrate production using waste methane feedstocks.</title>
        <authorList>
            <person name="Rumah B.L."/>
            <person name="Stead C.E."/>
            <person name="Claxton Stevens B.H."/>
            <person name="Minton N.P."/>
            <person name="Grosse-Honebrink A."/>
            <person name="Zhang Y."/>
        </authorList>
    </citation>
    <scope>NUCLEOTIDE SEQUENCE [LARGE SCALE GENOMIC DNA]</scope>
    <source>
        <strain evidence="7 8">BRCS1</strain>
    </source>
</reference>
<evidence type="ECO:0000256" key="2">
    <source>
        <dbReference type="ARBA" id="ARBA00009773"/>
    </source>
</evidence>
<comment type="similarity">
    <text evidence="2">Belongs to the autoinducer-2 exporter (AI-2E) (TC 2.A.86) family.</text>
</comment>
<sequence>MLAVLSLTTDHASDGKRIIMEKSRITNVTSVAVILFIVLAACKLGQAVIEPVAFALFIIAIAWPLQKALQPKLGKAIALSVTVAMTAAVILALFSLIAWGGHEVLEWVRQNLDRIQETAMTSTSWLEEHDIFVFTLFAEHFNTASLIRLLHMLAVRVNTVLAFAVIVLVYVILGLAETDAFQSRIAALENQETSRRLLESGRKIGEKFRTYMFVRTIASIATGLAVWGFAQFMNLEMAGAWGVLAFALNYLPYIGSFIVTALLPLFAFVQFGTFEAPLLVFLGVSVIQFIIGSYLEPVFSGSALSITPPIVLFSIVLWTFLWGALGAFLGVPLSIAALTICEQFPSTRWVAEILSGGRRGASTRQTA</sequence>
<protein>
    <submittedName>
        <fullName evidence="7">AI-2E family transporter</fullName>
    </submittedName>
</protein>